<evidence type="ECO:0000313" key="6">
    <source>
        <dbReference type="Proteomes" id="UP001212803"/>
    </source>
</evidence>
<dbReference type="SUPFAM" id="SSF52922">
    <property type="entry name" value="TK C-terminal domain-like"/>
    <property type="match status" value="1"/>
</dbReference>
<evidence type="ECO:0000256" key="3">
    <source>
        <dbReference type="ARBA" id="ARBA00023052"/>
    </source>
</evidence>
<reference evidence="5 6" key="1">
    <citation type="journal article" date="2023" name="ISME J.">
        <title>Thermophilic Dehalococcoidia with unusual traits shed light on an unexpected past.</title>
        <authorList>
            <person name="Palmer M."/>
            <person name="Covington J.K."/>
            <person name="Zhou E.M."/>
            <person name="Thomas S.C."/>
            <person name="Habib N."/>
            <person name="Seymour C.O."/>
            <person name="Lai D."/>
            <person name="Johnston J."/>
            <person name="Hashimi A."/>
            <person name="Jiao J.Y."/>
            <person name="Muok A.R."/>
            <person name="Liu L."/>
            <person name="Xian W.D."/>
            <person name="Zhi X.Y."/>
            <person name="Li M.M."/>
            <person name="Silva L.P."/>
            <person name="Bowen B.P."/>
            <person name="Louie K."/>
            <person name="Briegel A."/>
            <person name="Pett-Ridge J."/>
            <person name="Weber P.K."/>
            <person name="Tocheva E.I."/>
            <person name="Woyke T."/>
            <person name="Northen T.R."/>
            <person name="Mayali X."/>
            <person name="Li W.J."/>
            <person name="Hedlund B.P."/>
        </authorList>
    </citation>
    <scope>NUCLEOTIDE SEQUENCE [LARGE SCALE GENOMIC DNA]</scope>
    <source>
        <strain evidence="5 6">YIM 72310</strain>
    </source>
</reference>
<comment type="cofactor">
    <cofactor evidence="1">
        <name>thiamine diphosphate</name>
        <dbReference type="ChEBI" id="CHEBI:58937"/>
    </cofactor>
</comment>
<dbReference type="InterPro" id="IPR033248">
    <property type="entry name" value="Transketolase_C"/>
</dbReference>
<dbReference type="InterPro" id="IPR029061">
    <property type="entry name" value="THDP-binding"/>
</dbReference>
<proteinExistence type="predicted"/>
<dbReference type="Gene3D" id="3.40.50.920">
    <property type="match status" value="1"/>
</dbReference>
<keyword evidence="6" id="KW-1185">Reference proteome</keyword>
<protein>
    <submittedName>
        <fullName evidence="5">Alpha-ketoacid dehydrogenase subunit beta</fullName>
    </submittedName>
</protein>
<keyword evidence="3" id="KW-0786">Thiamine pyrophosphate</keyword>
<dbReference type="CDD" id="cd07036">
    <property type="entry name" value="TPP_PYR_E1-PDHc-beta_like"/>
    <property type="match status" value="1"/>
</dbReference>
<evidence type="ECO:0000259" key="4">
    <source>
        <dbReference type="SMART" id="SM00861"/>
    </source>
</evidence>
<dbReference type="NCBIfam" id="NF006667">
    <property type="entry name" value="PRK09212.1"/>
    <property type="match status" value="1"/>
</dbReference>
<organism evidence="5 6">
    <name type="scientific">Tepidiforma flava</name>
    <dbReference type="NCBI Taxonomy" id="3004094"/>
    <lineage>
        <taxon>Bacteria</taxon>
        <taxon>Bacillati</taxon>
        <taxon>Chloroflexota</taxon>
        <taxon>Tepidiformia</taxon>
        <taxon>Tepidiformales</taxon>
        <taxon>Tepidiformaceae</taxon>
        <taxon>Tepidiforma</taxon>
    </lineage>
</organism>
<accession>A0ABY7M9G8</accession>
<evidence type="ECO:0000256" key="1">
    <source>
        <dbReference type="ARBA" id="ARBA00001964"/>
    </source>
</evidence>
<dbReference type="RefSeq" id="WP_270056782.1">
    <property type="nucleotide sequence ID" value="NZ_CP115149.1"/>
</dbReference>
<dbReference type="InterPro" id="IPR009014">
    <property type="entry name" value="Transketo_C/PFOR_II"/>
</dbReference>
<gene>
    <name evidence="5" type="ORF">O0235_01250</name>
</gene>
<dbReference type="PANTHER" id="PTHR43257:SF2">
    <property type="entry name" value="PYRUVATE DEHYDROGENASE E1 COMPONENT SUBUNIT BETA"/>
    <property type="match status" value="1"/>
</dbReference>
<dbReference type="SMART" id="SM00861">
    <property type="entry name" value="Transket_pyr"/>
    <property type="match status" value="1"/>
</dbReference>
<dbReference type="Proteomes" id="UP001212803">
    <property type="component" value="Chromosome"/>
</dbReference>
<keyword evidence="2" id="KW-0560">Oxidoreductase</keyword>
<dbReference type="PANTHER" id="PTHR43257">
    <property type="entry name" value="PYRUVATE DEHYDROGENASE E1 COMPONENT BETA SUBUNIT"/>
    <property type="match status" value="1"/>
</dbReference>
<dbReference type="EMBL" id="CP115149">
    <property type="protein sequence ID" value="WBL36258.1"/>
    <property type="molecule type" value="Genomic_DNA"/>
</dbReference>
<dbReference type="Pfam" id="PF02780">
    <property type="entry name" value="Transketolase_C"/>
    <property type="match status" value="1"/>
</dbReference>
<evidence type="ECO:0000313" key="5">
    <source>
        <dbReference type="EMBL" id="WBL36258.1"/>
    </source>
</evidence>
<dbReference type="SUPFAM" id="SSF52518">
    <property type="entry name" value="Thiamin diphosphate-binding fold (THDP-binding)"/>
    <property type="match status" value="1"/>
</dbReference>
<sequence length="327" mass="35850">MAIMRMRDALREALREEMLRDERIFLMGEDIGLYGGSYAVTKGLLEEFGEERVRDTPIAESAIVGIGIGAAMGGLHPMVEIMTINFSFLALDQIVNNAAKLLHMSNGQINVPLVIRMASGGGSQLAATHSHSLEGLYAHFPGLKVVCPSTPADAKGLLKRAFRDQNTVIFIEHTANYGLRGEVPDDPDFLVEFGVANVVREGTDVTIVGYSGSVHQAIRAAELLEQQEEISAEVIDLRTLRPLDMDTVIRSVKKTNRAVIVEDAWKFGGFGGELAAQIMERAFDWLDAPVARVACKDVPLPYNRNLEFHALPSEEDVVEAVLGMFKE</sequence>
<dbReference type="InterPro" id="IPR005475">
    <property type="entry name" value="Transketolase-like_Pyr-bd"/>
</dbReference>
<dbReference type="Pfam" id="PF02779">
    <property type="entry name" value="Transket_pyr"/>
    <property type="match status" value="1"/>
</dbReference>
<feature type="domain" description="Transketolase-like pyrimidine-binding" evidence="4">
    <location>
        <begin position="4"/>
        <end position="179"/>
    </location>
</feature>
<evidence type="ECO:0000256" key="2">
    <source>
        <dbReference type="ARBA" id="ARBA00023002"/>
    </source>
</evidence>
<name>A0ABY7M9G8_9CHLR</name>
<dbReference type="Gene3D" id="3.40.50.970">
    <property type="match status" value="1"/>
</dbReference>